<dbReference type="GeneID" id="59052997"/>
<dbReference type="RefSeq" id="XP_036263518.1">
    <property type="nucleotide sequence ID" value="XM_036407280.1"/>
</dbReference>
<proteinExistence type="predicted"/>
<dbReference type="AlphaFoldDB" id="A0A0P1B675"/>
<keyword evidence="3" id="KW-1185">Reference proteome</keyword>
<organism evidence="2 3">
    <name type="scientific">Plasmopara halstedii</name>
    <name type="common">Downy mildew of sunflower</name>
    <dbReference type="NCBI Taxonomy" id="4781"/>
    <lineage>
        <taxon>Eukaryota</taxon>
        <taxon>Sar</taxon>
        <taxon>Stramenopiles</taxon>
        <taxon>Oomycota</taxon>
        <taxon>Peronosporomycetes</taxon>
        <taxon>Peronosporales</taxon>
        <taxon>Peronosporaceae</taxon>
        <taxon>Plasmopara</taxon>
    </lineage>
</organism>
<feature type="region of interest" description="Disordered" evidence="1">
    <location>
        <begin position="22"/>
        <end position="46"/>
    </location>
</feature>
<reference evidence="3" key="1">
    <citation type="submission" date="2014-09" db="EMBL/GenBank/DDBJ databases">
        <authorList>
            <person name="Sharma Rahul"/>
            <person name="Thines Marco"/>
        </authorList>
    </citation>
    <scope>NUCLEOTIDE SEQUENCE [LARGE SCALE GENOMIC DNA]</scope>
</reference>
<dbReference type="EMBL" id="CCYD01003101">
    <property type="protein sequence ID" value="CEG50330.1"/>
    <property type="molecule type" value="Genomic_DNA"/>
</dbReference>
<dbReference type="Proteomes" id="UP000054928">
    <property type="component" value="Unassembled WGS sequence"/>
</dbReference>
<accession>A0A0P1B675</accession>
<evidence type="ECO:0000256" key="1">
    <source>
        <dbReference type="SAM" id="MobiDB-lite"/>
    </source>
</evidence>
<protein>
    <submittedName>
        <fullName evidence="2">Uncharacterized protein</fullName>
    </submittedName>
</protein>
<name>A0A0P1B675_PLAHL</name>
<evidence type="ECO:0000313" key="3">
    <source>
        <dbReference type="Proteomes" id="UP000054928"/>
    </source>
</evidence>
<evidence type="ECO:0000313" key="2">
    <source>
        <dbReference type="EMBL" id="CEG50330.1"/>
    </source>
</evidence>
<feature type="compositionally biased region" description="Polar residues" evidence="1">
    <location>
        <begin position="28"/>
        <end position="45"/>
    </location>
</feature>
<sequence>MYAALDYILRFVIKNDCDAVSEKESEDNGSNMSDVNSSPSRTGNECNLDAVGNDECDNDTKLQAFI</sequence>